<keyword evidence="3" id="KW-1185">Reference proteome</keyword>
<accession>A4RVW8</accession>
<dbReference type="Gene3D" id="2.30.180.10">
    <property type="entry name" value="FAS1 domain"/>
    <property type="match status" value="1"/>
</dbReference>
<dbReference type="PANTHER" id="PTHR10900:SF77">
    <property type="entry name" value="FI19380P1"/>
    <property type="match status" value="1"/>
</dbReference>
<dbReference type="InterPro" id="IPR050904">
    <property type="entry name" value="Adhesion/Biosynth-related"/>
</dbReference>
<evidence type="ECO:0000313" key="2">
    <source>
        <dbReference type="EMBL" id="ABO95514.1"/>
    </source>
</evidence>
<feature type="domain" description="FAS1" evidence="1">
    <location>
        <begin position="4"/>
        <end position="141"/>
    </location>
</feature>
<dbReference type="OMA" id="PININGM"/>
<evidence type="ECO:0000313" key="3">
    <source>
        <dbReference type="Proteomes" id="UP000001568"/>
    </source>
</evidence>
<dbReference type="STRING" id="436017.A4RVW8"/>
<dbReference type="InterPro" id="IPR000782">
    <property type="entry name" value="FAS1_domain"/>
</dbReference>
<dbReference type="OrthoDB" id="566721at2759"/>
<name>A4RVW8_OSTLU</name>
<reference evidence="2 3" key="1">
    <citation type="journal article" date="2007" name="Proc. Natl. Acad. Sci. U.S.A.">
        <title>The tiny eukaryote Ostreococcus provides genomic insights into the paradox of plankton speciation.</title>
        <authorList>
            <person name="Palenik B."/>
            <person name="Grimwood J."/>
            <person name="Aerts A."/>
            <person name="Rouze P."/>
            <person name="Salamov A."/>
            <person name="Putnam N."/>
            <person name="Dupont C."/>
            <person name="Jorgensen R."/>
            <person name="Derelle E."/>
            <person name="Rombauts S."/>
            <person name="Zhou K."/>
            <person name="Otillar R."/>
            <person name="Merchant S.S."/>
            <person name="Podell S."/>
            <person name="Gaasterland T."/>
            <person name="Napoli C."/>
            <person name="Gendler K."/>
            <person name="Manuell A."/>
            <person name="Tai V."/>
            <person name="Vallon O."/>
            <person name="Piganeau G."/>
            <person name="Jancek S."/>
            <person name="Heijde M."/>
            <person name="Jabbari K."/>
            <person name="Bowler C."/>
            <person name="Lohr M."/>
            <person name="Robbens S."/>
            <person name="Werner G."/>
            <person name="Dubchak I."/>
            <person name="Pazour G.J."/>
            <person name="Ren Q."/>
            <person name="Paulsen I."/>
            <person name="Delwiche C."/>
            <person name="Schmutz J."/>
            <person name="Rokhsar D."/>
            <person name="Van de Peer Y."/>
            <person name="Moreau H."/>
            <person name="Grigoriev I.V."/>
        </authorList>
    </citation>
    <scope>NUCLEOTIDE SEQUENCE [LARGE SCALE GENOMIC DNA]</scope>
    <source>
        <strain evidence="2 3">CCE9901</strain>
    </source>
</reference>
<dbReference type="InterPro" id="IPR036378">
    <property type="entry name" value="FAS1_dom_sf"/>
</dbReference>
<dbReference type="SMART" id="SM00554">
    <property type="entry name" value="FAS1"/>
    <property type="match status" value="1"/>
</dbReference>
<dbReference type="PANTHER" id="PTHR10900">
    <property type="entry name" value="PERIOSTIN-RELATED"/>
    <property type="match status" value="1"/>
</dbReference>
<evidence type="ECO:0000259" key="1">
    <source>
        <dbReference type="PROSITE" id="PS50213"/>
    </source>
</evidence>
<organism evidence="2 3">
    <name type="scientific">Ostreococcus lucimarinus (strain CCE9901)</name>
    <dbReference type="NCBI Taxonomy" id="436017"/>
    <lineage>
        <taxon>Eukaryota</taxon>
        <taxon>Viridiplantae</taxon>
        <taxon>Chlorophyta</taxon>
        <taxon>Mamiellophyceae</taxon>
        <taxon>Mamiellales</taxon>
        <taxon>Bathycoccaceae</taxon>
        <taxon>Ostreococcus</taxon>
    </lineage>
</organism>
<dbReference type="EMBL" id="CP000584">
    <property type="protein sequence ID" value="ABO95514.1"/>
    <property type="molecule type" value="Genomic_DNA"/>
</dbReference>
<dbReference type="KEGG" id="olu:OSTLU_37290"/>
<dbReference type="AlphaFoldDB" id="A4RVW8"/>
<dbReference type="eggNOG" id="KOG1437">
    <property type="taxonomic scope" value="Eukaryota"/>
</dbReference>
<dbReference type="Pfam" id="PF02469">
    <property type="entry name" value="Fasciclin"/>
    <property type="match status" value="1"/>
</dbReference>
<dbReference type="GO" id="GO:0005615">
    <property type="term" value="C:extracellular space"/>
    <property type="evidence" value="ECO:0007669"/>
    <property type="project" value="TreeGrafter"/>
</dbReference>
<dbReference type="Proteomes" id="UP000001568">
    <property type="component" value="Chromosome 4"/>
</dbReference>
<sequence>MDGERTVVDVAIEDPRFATLVTAVVAVPEVLDTLETPGPWTVFAPSNEAIATFLAENGLTAEQLLASPGLGDVLKKHVVASKLLAADAVNAVSAGPITLTTLNGDVDARMVDGTLYVGGAAVVQVDIMADNGVVHVIDRVIQ</sequence>
<protein>
    <recommendedName>
        <fullName evidence="1">FAS1 domain-containing protein</fullName>
    </recommendedName>
</protein>
<dbReference type="RefSeq" id="XP_001417221.1">
    <property type="nucleotide sequence ID" value="XM_001417184.1"/>
</dbReference>
<dbReference type="GeneID" id="5001497"/>
<proteinExistence type="predicted"/>
<dbReference type="Gramene" id="ABO95514">
    <property type="protein sequence ID" value="ABO95514"/>
    <property type="gene ID" value="OSTLU_37290"/>
</dbReference>
<gene>
    <name evidence="2" type="ORF">OSTLU_37290</name>
</gene>
<dbReference type="HOGENOM" id="CLU_031281_4_2_1"/>
<dbReference type="SUPFAM" id="SSF82153">
    <property type="entry name" value="FAS1 domain"/>
    <property type="match status" value="1"/>
</dbReference>
<dbReference type="PROSITE" id="PS50213">
    <property type="entry name" value="FAS1"/>
    <property type="match status" value="1"/>
</dbReference>